<keyword evidence="6" id="KW-1015">Disulfide bond</keyword>
<evidence type="ECO:0000256" key="3">
    <source>
        <dbReference type="ARBA" id="ARBA00014212"/>
    </source>
</evidence>
<dbReference type="InterPro" id="IPR029058">
    <property type="entry name" value="AB_hydrolase_fold"/>
</dbReference>
<dbReference type="SUPFAM" id="SSF53474">
    <property type="entry name" value="alpha/beta-Hydrolases"/>
    <property type="match status" value="1"/>
</dbReference>
<dbReference type="RefSeq" id="XP_002733442.1">
    <property type="nucleotide sequence ID" value="XM_002733396.2"/>
</dbReference>
<dbReference type="EC" id="3.1.2.22" evidence="2"/>
<evidence type="ECO:0000256" key="7">
    <source>
        <dbReference type="ARBA" id="ARBA00023180"/>
    </source>
</evidence>
<dbReference type="Pfam" id="PF02089">
    <property type="entry name" value="Palm_thioest"/>
    <property type="match status" value="1"/>
</dbReference>
<name>A0ABM0GMW9_SACKO</name>
<dbReference type="InterPro" id="IPR002472">
    <property type="entry name" value="Palm_thioest"/>
</dbReference>
<evidence type="ECO:0000256" key="5">
    <source>
        <dbReference type="ARBA" id="ARBA00022801"/>
    </source>
</evidence>
<organism evidence="9 10">
    <name type="scientific">Saccoglossus kowalevskii</name>
    <name type="common">Acorn worm</name>
    <dbReference type="NCBI Taxonomy" id="10224"/>
    <lineage>
        <taxon>Eukaryota</taxon>
        <taxon>Metazoa</taxon>
        <taxon>Hemichordata</taxon>
        <taxon>Enteropneusta</taxon>
        <taxon>Harrimaniidae</taxon>
        <taxon>Saccoglossus</taxon>
    </lineage>
</organism>
<dbReference type="PANTHER" id="PTHR11247:SF8">
    <property type="entry name" value="PALMITOYL-PROTEIN THIOESTERASE 1"/>
    <property type="match status" value="1"/>
</dbReference>
<gene>
    <name evidence="10" type="primary">LOC100374568</name>
</gene>
<dbReference type="PANTHER" id="PTHR11247">
    <property type="entry name" value="PALMITOYL-PROTEIN THIOESTERASE/DOLICHYLDIPHOSPHATASE 1"/>
    <property type="match status" value="1"/>
</dbReference>
<evidence type="ECO:0000256" key="8">
    <source>
        <dbReference type="ARBA" id="ARBA00031934"/>
    </source>
</evidence>
<evidence type="ECO:0000256" key="2">
    <source>
        <dbReference type="ARBA" id="ARBA00012423"/>
    </source>
</evidence>
<keyword evidence="5" id="KW-0378">Hydrolase</keyword>
<reference evidence="10" key="1">
    <citation type="submission" date="2025-08" db="UniProtKB">
        <authorList>
            <consortium name="RefSeq"/>
        </authorList>
    </citation>
    <scope>IDENTIFICATION</scope>
    <source>
        <tissue evidence="10">Testes</tissue>
    </source>
</reference>
<keyword evidence="9" id="KW-1185">Reference proteome</keyword>
<proteinExistence type="inferred from homology"/>
<dbReference type="Gene3D" id="3.40.50.1820">
    <property type="entry name" value="alpha/beta hydrolase"/>
    <property type="match status" value="1"/>
</dbReference>
<dbReference type="PRINTS" id="PR00414">
    <property type="entry name" value="PPTHIESTRASE"/>
</dbReference>
<keyword evidence="4" id="KW-0732">Signal</keyword>
<comment type="similarity">
    <text evidence="1">Belongs to the palmitoyl-protein thioesterase family.</text>
</comment>
<evidence type="ECO:0000256" key="4">
    <source>
        <dbReference type="ARBA" id="ARBA00022729"/>
    </source>
</evidence>
<protein>
    <recommendedName>
        <fullName evidence="3">Palmitoyl-protein thioesterase 1</fullName>
        <ecNumber evidence="2">3.1.2.22</ecNumber>
    </recommendedName>
    <alternativeName>
        <fullName evidence="8">Palmitoyl-protein hydrolase 1</fullName>
    </alternativeName>
</protein>
<dbReference type="GeneID" id="100374568"/>
<evidence type="ECO:0000256" key="1">
    <source>
        <dbReference type="ARBA" id="ARBA00010758"/>
    </source>
</evidence>
<accession>A0ABM0GMW9</accession>
<evidence type="ECO:0000256" key="6">
    <source>
        <dbReference type="ARBA" id="ARBA00023157"/>
    </source>
</evidence>
<keyword evidence="7" id="KW-0325">Glycoprotein</keyword>
<evidence type="ECO:0000313" key="10">
    <source>
        <dbReference type="RefSeq" id="XP_002733442.1"/>
    </source>
</evidence>
<sequence>MEADHLIDTNLVQNMILNGRTYREISLVLESMFPERRGGVVSRFAPQEGVGTEKEVVNMVSSGQHRVYGFPRCPGDNSTICDYVRELLNLGAYNDFVQSFLCQAEYWHDPLNEELYKQKSIFLADINQENGINKSYKTNLQKLNKFVMVKFGKDTMVDPKDSEWFGFYTPGQAKETFRLQDSPLYKEDKLGLKQMDLKKKLVFLVSDTDHLRFTDVFFKTNILPYLN</sequence>
<dbReference type="Proteomes" id="UP000694865">
    <property type="component" value="Unplaced"/>
</dbReference>
<evidence type="ECO:0000313" key="9">
    <source>
        <dbReference type="Proteomes" id="UP000694865"/>
    </source>
</evidence>